<dbReference type="Proteomes" id="UP000192418">
    <property type="component" value="Unassembled WGS sequence"/>
</dbReference>
<dbReference type="InterPro" id="IPR028082">
    <property type="entry name" value="Peripla_BP_I"/>
</dbReference>
<name>A0A1W2DFJ1_9BACT</name>
<feature type="domain" description="Leucine-binding protein" evidence="4">
    <location>
        <begin position="38"/>
        <end position="375"/>
    </location>
</feature>
<evidence type="ECO:0000313" key="6">
    <source>
        <dbReference type="Proteomes" id="UP000192418"/>
    </source>
</evidence>
<organism evidence="5 6">
    <name type="scientific">Desulfocicer vacuolatum DSM 3385</name>
    <dbReference type="NCBI Taxonomy" id="1121400"/>
    <lineage>
        <taxon>Bacteria</taxon>
        <taxon>Pseudomonadati</taxon>
        <taxon>Thermodesulfobacteriota</taxon>
        <taxon>Desulfobacteria</taxon>
        <taxon>Desulfobacterales</taxon>
        <taxon>Desulfobacteraceae</taxon>
        <taxon>Desulfocicer</taxon>
    </lineage>
</organism>
<evidence type="ECO:0000256" key="1">
    <source>
        <dbReference type="ARBA" id="ARBA00010062"/>
    </source>
</evidence>
<evidence type="ECO:0000256" key="3">
    <source>
        <dbReference type="SAM" id="Phobius"/>
    </source>
</evidence>
<evidence type="ECO:0000313" key="5">
    <source>
        <dbReference type="EMBL" id="SMC96205.1"/>
    </source>
</evidence>
<keyword evidence="3" id="KW-0812">Transmembrane</keyword>
<evidence type="ECO:0000259" key="4">
    <source>
        <dbReference type="Pfam" id="PF13458"/>
    </source>
</evidence>
<keyword evidence="3" id="KW-0472">Membrane</keyword>
<feature type="transmembrane region" description="Helical" evidence="3">
    <location>
        <begin position="7"/>
        <end position="28"/>
    </location>
</feature>
<dbReference type="EMBL" id="FWXY01000017">
    <property type="protein sequence ID" value="SMC96205.1"/>
    <property type="molecule type" value="Genomic_DNA"/>
</dbReference>
<dbReference type="RefSeq" id="WP_084070234.1">
    <property type="nucleotide sequence ID" value="NZ_FWXY01000017.1"/>
</dbReference>
<keyword evidence="3" id="KW-1133">Transmembrane helix</keyword>
<keyword evidence="2" id="KW-0732">Signal</keyword>
<dbReference type="OrthoDB" id="9772589at2"/>
<dbReference type="PANTHER" id="PTHR47151">
    <property type="entry name" value="LEU/ILE/VAL-BINDING ABC TRANSPORTER SUBUNIT"/>
    <property type="match status" value="1"/>
</dbReference>
<protein>
    <submittedName>
        <fullName evidence="5">Amino acid/amide ABC transporter substrate-binding protein, HAAT family</fullName>
    </submittedName>
</protein>
<evidence type="ECO:0000256" key="2">
    <source>
        <dbReference type="ARBA" id="ARBA00022729"/>
    </source>
</evidence>
<accession>A0A1W2DFJ1</accession>
<dbReference type="CDD" id="cd06347">
    <property type="entry name" value="PBP1_ABC_LivK_ligand_binding-like"/>
    <property type="match status" value="1"/>
</dbReference>
<gene>
    <name evidence="5" type="ORF">SAMN02746065_11756</name>
</gene>
<dbReference type="SUPFAM" id="SSF53822">
    <property type="entry name" value="Periplasmic binding protein-like I"/>
    <property type="match status" value="1"/>
</dbReference>
<comment type="similarity">
    <text evidence="1">Belongs to the leucine-binding protein family.</text>
</comment>
<keyword evidence="6" id="KW-1185">Reference proteome</keyword>
<proteinExistence type="inferred from homology"/>
<reference evidence="5 6" key="1">
    <citation type="submission" date="2017-04" db="EMBL/GenBank/DDBJ databases">
        <authorList>
            <person name="Afonso C.L."/>
            <person name="Miller P.J."/>
            <person name="Scott M.A."/>
            <person name="Spackman E."/>
            <person name="Goraichik I."/>
            <person name="Dimitrov K.M."/>
            <person name="Suarez D.L."/>
            <person name="Swayne D.E."/>
        </authorList>
    </citation>
    <scope>NUCLEOTIDE SEQUENCE [LARGE SCALE GENOMIC DNA]</scope>
    <source>
        <strain evidence="5 6">DSM 3385</strain>
    </source>
</reference>
<dbReference type="Pfam" id="PF13458">
    <property type="entry name" value="Peripla_BP_6"/>
    <property type="match status" value="1"/>
</dbReference>
<dbReference type="PANTHER" id="PTHR47151:SF2">
    <property type="entry name" value="AMINO ACID BINDING PROTEIN"/>
    <property type="match status" value="1"/>
</dbReference>
<sequence length="403" mass="43934">MALKNPLAPFLFKILIPTWVLIHLTFIAPPPALTNEKTIKIAAIFSLSGGAATSNAPSIQGIRSAVQTLNKQGGLLGKKIQLMEIDNQSTPIGSSVAAEKAVRLGAVAIIGCNWSSHSLAVAKVAQREGIPMISNISTHPDVTLTGNYIFRVCFTDIIQGKAMASFARKTLKARTGILLVNLNSNYGIVLSEQFKRYFESSGGSILSRLEYKNNSDLHHFQQLVERVKKSKPNVVFIPGFVESGIIIREMSRTGVTAIPLGGDGWGFDDFFKAGGSELKQGYYCTHWSRQDSSPRSLEYLARRQNKNDVWAAEVLAVDAINLLAHAVNQAGTTTDGSKIREALSQVQDFKGITGTISFDKNGDPIKDVIIMGIRNGCPLFQSRFNPDKNRKSRALINAADKML</sequence>
<dbReference type="Gene3D" id="3.40.50.2300">
    <property type="match status" value="2"/>
</dbReference>
<dbReference type="STRING" id="1121400.SAMN02746065_11756"/>
<dbReference type="AlphaFoldDB" id="A0A1W2DFJ1"/>
<dbReference type="InterPro" id="IPR028081">
    <property type="entry name" value="Leu-bd"/>
</dbReference>